<name>A0A853DIF0_9MICO</name>
<dbReference type="RefSeq" id="WP_179482760.1">
    <property type="nucleotide sequence ID" value="NZ_JACCFW010000001.1"/>
</dbReference>
<dbReference type="EMBL" id="JACCFW010000001">
    <property type="protein sequence ID" value="NYJ75803.1"/>
    <property type="molecule type" value="Genomic_DNA"/>
</dbReference>
<comment type="caution">
    <text evidence="1">The sequence shown here is derived from an EMBL/GenBank/DDBJ whole genome shotgun (WGS) entry which is preliminary data.</text>
</comment>
<sequence>MSPAYVVKILSNALGAATPATPFATVVYAPTRDLFTAQTLLGLASPVTTRRYVELPAEALREATAAAVL</sequence>
<reference evidence="1 2" key="1">
    <citation type="submission" date="2020-07" db="EMBL/GenBank/DDBJ databases">
        <title>Sequencing the genomes of 1000 actinobacteria strains.</title>
        <authorList>
            <person name="Klenk H.-P."/>
        </authorList>
    </citation>
    <scope>NUCLEOTIDE SEQUENCE [LARGE SCALE GENOMIC DNA]</scope>
    <source>
        <strain evidence="1 2">DSM 29531</strain>
    </source>
</reference>
<dbReference type="SUPFAM" id="SSF56349">
    <property type="entry name" value="DNA breaking-rejoining enzymes"/>
    <property type="match status" value="1"/>
</dbReference>
<accession>A0A853DIF0</accession>
<evidence type="ECO:0000313" key="2">
    <source>
        <dbReference type="Proteomes" id="UP000571817"/>
    </source>
</evidence>
<gene>
    <name evidence="1" type="ORF">HNR15_002766</name>
</gene>
<dbReference type="Proteomes" id="UP000571817">
    <property type="component" value="Unassembled WGS sequence"/>
</dbReference>
<dbReference type="InterPro" id="IPR011010">
    <property type="entry name" value="DNA_brk_join_enz"/>
</dbReference>
<keyword evidence="2" id="KW-1185">Reference proteome</keyword>
<protein>
    <submittedName>
        <fullName evidence="1">Uncharacterized protein</fullName>
    </submittedName>
</protein>
<dbReference type="GO" id="GO:0003677">
    <property type="term" value="F:DNA binding"/>
    <property type="evidence" value="ECO:0007669"/>
    <property type="project" value="InterPro"/>
</dbReference>
<evidence type="ECO:0000313" key="1">
    <source>
        <dbReference type="EMBL" id="NYJ75803.1"/>
    </source>
</evidence>
<proteinExistence type="predicted"/>
<dbReference type="AlphaFoldDB" id="A0A853DIF0"/>
<organism evidence="1 2">
    <name type="scientific">Allobranchiibius huperziae</name>
    <dbReference type="NCBI Taxonomy" id="1874116"/>
    <lineage>
        <taxon>Bacteria</taxon>
        <taxon>Bacillati</taxon>
        <taxon>Actinomycetota</taxon>
        <taxon>Actinomycetes</taxon>
        <taxon>Micrococcales</taxon>
        <taxon>Dermacoccaceae</taxon>
        <taxon>Allobranchiibius</taxon>
    </lineage>
</organism>